<dbReference type="SMART" id="SM00159">
    <property type="entry name" value="PTX"/>
    <property type="match status" value="1"/>
</dbReference>
<evidence type="ECO:0000256" key="7">
    <source>
        <dbReference type="SAM" id="Coils"/>
    </source>
</evidence>
<evidence type="ECO:0000256" key="4">
    <source>
        <dbReference type="ARBA" id="ARBA00023157"/>
    </source>
</evidence>
<evidence type="ECO:0000313" key="11">
    <source>
        <dbReference type="Ensembl" id="ENSATEP00000046552.2"/>
    </source>
</evidence>
<dbReference type="PROSITE" id="PS51828">
    <property type="entry name" value="PTX_2"/>
    <property type="match status" value="1"/>
</dbReference>
<dbReference type="Gene3D" id="2.60.120.200">
    <property type="match status" value="1"/>
</dbReference>
<evidence type="ECO:0000256" key="5">
    <source>
        <dbReference type="ARBA" id="ARBA00023180"/>
    </source>
</evidence>
<comment type="cofactor">
    <cofactor evidence="1">
        <name>Ca(2+)</name>
        <dbReference type="ChEBI" id="CHEBI:29108"/>
    </cofactor>
</comment>
<feature type="domain" description="Pentraxin (PTX)" evidence="10">
    <location>
        <begin position="463"/>
        <end position="696"/>
    </location>
</feature>
<dbReference type="PANTHER" id="PTHR19277:SF122">
    <property type="entry name" value="PENTRAXIN-4"/>
    <property type="match status" value="1"/>
</dbReference>
<evidence type="ECO:0000256" key="1">
    <source>
        <dbReference type="ARBA" id="ARBA00001913"/>
    </source>
</evidence>
<dbReference type="CTD" id="390667"/>
<accession>A0A7N6AF54</accession>
<evidence type="ECO:0000256" key="3">
    <source>
        <dbReference type="ARBA" id="ARBA00022837"/>
    </source>
</evidence>
<keyword evidence="7" id="KW-0175">Coiled coil</keyword>
<dbReference type="Pfam" id="PF00354">
    <property type="entry name" value="Pentaxin"/>
    <property type="match status" value="2"/>
</dbReference>
<organism evidence="11 12">
    <name type="scientific">Anabas testudineus</name>
    <name type="common">Climbing perch</name>
    <name type="synonym">Anthias testudineus</name>
    <dbReference type="NCBI Taxonomy" id="64144"/>
    <lineage>
        <taxon>Eukaryota</taxon>
        <taxon>Metazoa</taxon>
        <taxon>Chordata</taxon>
        <taxon>Craniata</taxon>
        <taxon>Vertebrata</taxon>
        <taxon>Euteleostomi</taxon>
        <taxon>Actinopterygii</taxon>
        <taxon>Neopterygii</taxon>
        <taxon>Teleostei</taxon>
        <taxon>Neoteleostei</taxon>
        <taxon>Acanthomorphata</taxon>
        <taxon>Anabantaria</taxon>
        <taxon>Anabantiformes</taxon>
        <taxon>Anabantoidei</taxon>
        <taxon>Anabantidae</taxon>
        <taxon>Anabas</taxon>
    </lineage>
</organism>
<reference evidence="11" key="3">
    <citation type="submission" date="2025-09" db="UniProtKB">
        <authorList>
            <consortium name="Ensembl"/>
        </authorList>
    </citation>
    <scope>IDENTIFICATION</scope>
</reference>
<feature type="compositionally biased region" description="Basic residues" evidence="8">
    <location>
        <begin position="289"/>
        <end position="298"/>
    </location>
</feature>
<dbReference type="InterPro" id="IPR001759">
    <property type="entry name" value="PTX_dom"/>
</dbReference>
<feature type="coiled-coil region" evidence="7">
    <location>
        <begin position="109"/>
        <end position="210"/>
    </location>
</feature>
<feature type="region of interest" description="Disordered" evidence="8">
    <location>
        <begin position="318"/>
        <end position="433"/>
    </location>
</feature>
<dbReference type="GO" id="GO:0046872">
    <property type="term" value="F:metal ion binding"/>
    <property type="evidence" value="ECO:0007669"/>
    <property type="project" value="UniProtKB-KW"/>
</dbReference>
<feature type="compositionally biased region" description="Basic and acidic residues" evidence="8">
    <location>
        <begin position="264"/>
        <end position="287"/>
    </location>
</feature>
<feature type="compositionally biased region" description="Polar residues" evidence="8">
    <location>
        <begin position="356"/>
        <end position="381"/>
    </location>
</feature>
<feature type="compositionally biased region" description="Basic residues" evidence="8">
    <location>
        <begin position="246"/>
        <end position="256"/>
    </location>
</feature>
<evidence type="ECO:0000256" key="2">
    <source>
        <dbReference type="ARBA" id="ARBA00022723"/>
    </source>
</evidence>
<reference evidence="11" key="2">
    <citation type="submission" date="2025-08" db="UniProtKB">
        <authorList>
            <consortium name="Ensembl"/>
        </authorList>
    </citation>
    <scope>IDENTIFICATION</scope>
</reference>
<dbReference type="SUPFAM" id="SSF49899">
    <property type="entry name" value="Concanavalin A-like lectins/glucanases"/>
    <property type="match status" value="1"/>
</dbReference>
<dbReference type="InterPro" id="IPR051360">
    <property type="entry name" value="Neuronal_Pentraxin_Related"/>
</dbReference>
<dbReference type="GeneID" id="113160825"/>
<dbReference type="RefSeq" id="XP_026214061.1">
    <property type="nucleotide sequence ID" value="XM_026358276.1"/>
</dbReference>
<dbReference type="InParanoid" id="A0A7N6AF54"/>
<keyword evidence="5" id="KW-0325">Glycoprotein</keyword>
<name>A0A7N6AF54_ANATE</name>
<proteinExistence type="predicted"/>
<feature type="signal peptide" evidence="9">
    <location>
        <begin position="1"/>
        <end position="46"/>
    </location>
</feature>
<keyword evidence="9" id="KW-0732">Signal</keyword>
<keyword evidence="4" id="KW-1015">Disulfide bond</keyword>
<feature type="region of interest" description="Disordered" evidence="8">
    <location>
        <begin position="239"/>
        <end position="304"/>
    </location>
</feature>
<evidence type="ECO:0000256" key="6">
    <source>
        <dbReference type="PROSITE-ProRule" id="PRU01172"/>
    </source>
</evidence>
<dbReference type="GeneTree" id="ENSGT01060000248575"/>
<keyword evidence="12" id="KW-1185">Reference proteome</keyword>
<feature type="compositionally biased region" description="Polar residues" evidence="8">
    <location>
        <begin position="327"/>
        <end position="347"/>
    </location>
</feature>
<evidence type="ECO:0000256" key="9">
    <source>
        <dbReference type="SAM" id="SignalP"/>
    </source>
</evidence>
<feature type="compositionally biased region" description="Basic and acidic residues" evidence="8">
    <location>
        <begin position="382"/>
        <end position="396"/>
    </location>
</feature>
<evidence type="ECO:0000259" key="10">
    <source>
        <dbReference type="PROSITE" id="PS51828"/>
    </source>
</evidence>
<protein>
    <submittedName>
        <fullName evidence="11">Pentraxin 4, long</fullName>
    </submittedName>
</protein>
<evidence type="ECO:0000256" key="8">
    <source>
        <dbReference type="SAM" id="MobiDB-lite"/>
    </source>
</evidence>
<reference evidence="11" key="1">
    <citation type="submission" date="2021-04" db="EMBL/GenBank/DDBJ databases">
        <authorList>
            <consortium name="Wellcome Sanger Institute Data Sharing"/>
        </authorList>
    </citation>
    <scope>NUCLEOTIDE SEQUENCE [LARGE SCALE GENOMIC DNA]</scope>
</reference>
<dbReference type="Ensembl" id="ENSATET00000067247.2">
    <property type="protein sequence ID" value="ENSATEP00000046552.2"/>
    <property type="gene ID" value="ENSATEG00000028831.2"/>
</dbReference>
<keyword evidence="2" id="KW-0479">Metal-binding</keyword>
<dbReference type="AlphaFoldDB" id="A0A7N6AF54"/>
<dbReference type="InterPro" id="IPR013320">
    <property type="entry name" value="ConA-like_dom_sf"/>
</dbReference>
<keyword evidence="3" id="KW-0106">Calcium</keyword>
<evidence type="ECO:0000313" key="12">
    <source>
        <dbReference type="Proteomes" id="UP000265040"/>
    </source>
</evidence>
<sequence length="699" mass="79002">MCSYPSLNPNSHLHLSLLHCTMGSLRPGCWPLVLVLLHVQLVEVQGIDHASQKLRRLSEQFQQFQALTQARLDMLALNQNRNTSWQLENHIHTLNDHYHHMSQDLEHLRQSTTQEIESLREWNKKLEKKKKRLEGRLSLMERNLRESHCYVQMQKPDPSQELLNLTLEFQSQEERLAALQVQRDELLVGLQGLQESLKNQVLRVTQLEGRLGEVLQWNREGTVRGSEKGSLSFTVTPLDHYEPRRRTQTHRGRRPGRILGHIQHKPEGISQHKTDSYSQAKPHDYHSTNRPKHSKVQKPRPQPQIEAEYPTLKSQFIDYLPQPDPHQPQSQIQVQAQTRPHPTQQEQLHSHKTGSYHLTQRQAQLHNPSHPSQPQPVSKAQTHLEHTNNKQSRTEGRAPQPQSSDVLPQPQLYDPMAGSRKGEEEEQNSTKTESVIHNLLQLPVRHKIPAQPVPKKDATICNVDSMLFFPSASVENYVTFSLTLPDLSEFSVCLWLCVKASHVGTMLSYATDDNDNQLVLYGQISSASSASFPGSSSHLSSSSSLYSPSSYTPASLPSLDLVIGDPVYRRLPASSLLDAQWHHLCILWSSIQGRFWHYHDGHLTSSGSNFRKGWEIPGGGSVVLGQEQDSVGGGFDAAEGFSGQMAGFRVWNRVLSPVEVEGVAEGRGLPRGVVLDMEDIKEVHGEVQQVACECLEHCV</sequence>
<feature type="chain" id="PRO_5043859730" evidence="9">
    <location>
        <begin position="47"/>
        <end position="699"/>
    </location>
</feature>
<dbReference type="PANTHER" id="PTHR19277">
    <property type="entry name" value="PENTRAXIN"/>
    <property type="match status" value="1"/>
</dbReference>
<dbReference type="Proteomes" id="UP000265040">
    <property type="component" value="Chromosome 8"/>
</dbReference>
<comment type="caution">
    <text evidence="6">Lacks conserved residue(s) required for the propagation of feature annotation.</text>
</comment>